<dbReference type="KEGG" id="tle:Tlet_0068"/>
<keyword evidence="3" id="KW-1185">Reference proteome</keyword>
<dbReference type="AlphaFoldDB" id="A8F3A6"/>
<dbReference type="Proteomes" id="UP000002016">
    <property type="component" value="Chromosome"/>
</dbReference>
<dbReference type="STRING" id="416591.Tlet_0068"/>
<dbReference type="EMBL" id="CP000812">
    <property type="protein sequence ID" value="ABV32640.1"/>
    <property type="molecule type" value="Genomic_DNA"/>
</dbReference>
<dbReference type="HOGENOM" id="CLU_104916_1_1_0"/>
<dbReference type="Gene3D" id="1.20.58.220">
    <property type="entry name" value="Phosphate transport system protein phou homolog 2, domain 2"/>
    <property type="match status" value="1"/>
</dbReference>
<evidence type="ECO:0000313" key="2">
    <source>
        <dbReference type="EMBL" id="ABV32640.1"/>
    </source>
</evidence>
<dbReference type="OrthoDB" id="45684at2"/>
<evidence type="ECO:0000256" key="1">
    <source>
        <dbReference type="ARBA" id="ARBA00008591"/>
    </source>
</evidence>
<dbReference type="Pfam" id="PF01865">
    <property type="entry name" value="PhoU_div"/>
    <property type="match status" value="1"/>
</dbReference>
<evidence type="ECO:0000313" key="3">
    <source>
        <dbReference type="Proteomes" id="UP000002016"/>
    </source>
</evidence>
<dbReference type="InterPro" id="IPR038078">
    <property type="entry name" value="PhoU-like_sf"/>
</dbReference>
<reference evidence="2 3" key="2">
    <citation type="journal article" date="2009" name="Proc. Natl. Acad. Sci. U.S.A.">
        <title>On the chimeric nature, thermophilic origin, and phylogenetic placement of the Thermotogales.</title>
        <authorList>
            <person name="Zhaxybayeva O."/>
            <person name="Swithers K.S."/>
            <person name="Lapierre P."/>
            <person name="Fournier G.P."/>
            <person name="Bickhart D.M."/>
            <person name="DeBoy R.T."/>
            <person name="Nelson K.E."/>
            <person name="Nesbo C.L."/>
            <person name="Doolittle W.F."/>
            <person name="Gogarten J.P."/>
            <person name="Noll K.M."/>
        </authorList>
    </citation>
    <scope>NUCLEOTIDE SEQUENCE [LARGE SCALE GENOMIC DNA]</scope>
    <source>
        <strain evidence="3">ATCC BAA-301 / DSM 14385 / NBRC 107922 / TMO</strain>
    </source>
</reference>
<gene>
    <name evidence="2" type="ordered locus">Tlet_0068</name>
</gene>
<dbReference type="PANTHER" id="PTHR36536:SF3">
    <property type="entry name" value="UPF0111 PROTEIN HI_1603"/>
    <property type="match status" value="1"/>
</dbReference>
<comment type="similarity">
    <text evidence="1">Belongs to the UPF0111 family.</text>
</comment>
<name>A8F3A6_PSELT</name>
<dbReference type="PANTHER" id="PTHR36536">
    <property type="entry name" value="UPF0111 PROTEIN HI_1603"/>
    <property type="match status" value="1"/>
</dbReference>
<dbReference type="InterPro" id="IPR002727">
    <property type="entry name" value="DUF47"/>
</dbReference>
<dbReference type="InterPro" id="IPR018445">
    <property type="entry name" value="Put_Phosphate_transp_reg"/>
</dbReference>
<reference evidence="2 3" key="1">
    <citation type="submission" date="2007-08" db="EMBL/GenBank/DDBJ databases">
        <title>Complete sequence of Thermotoga lettingae TMO.</title>
        <authorList>
            <consortium name="US DOE Joint Genome Institute"/>
            <person name="Copeland A."/>
            <person name="Lucas S."/>
            <person name="Lapidus A."/>
            <person name="Barry K."/>
            <person name="Glavina del Rio T."/>
            <person name="Dalin E."/>
            <person name="Tice H."/>
            <person name="Pitluck S."/>
            <person name="Foster B."/>
            <person name="Bruce D."/>
            <person name="Schmutz J."/>
            <person name="Larimer F."/>
            <person name="Land M."/>
            <person name="Hauser L."/>
            <person name="Kyrpides N."/>
            <person name="Mikhailova N."/>
            <person name="Nelson K."/>
            <person name="Gogarten J.P."/>
            <person name="Noll K."/>
            <person name="Richardson P."/>
        </authorList>
    </citation>
    <scope>NUCLEOTIDE SEQUENCE [LARGE SCALE GENOMIC DNA]</scope>
    <source>
        <strain evidence="3">ATCC BAA-301 / DSM 14385 / NBRC 107922 / TMO</strain>
    </source>
</reference>
<accession>A8F3A6</accession>
<protein>
    <recommendedName>
        <fullName evidence="4">Phosphate transport regulator</fullName>
    </recommendedName>
</protein>
<organism evidence="2 3">
    <name type="scientific">Pseudothermotoga lettingae (strain ATCC BAA-301 / DSM 14385 / NBRC 107922 / TMO)</name>
    <name type="common">Thermotoga lettingae</name>
    <dbReference type="NCBI Taxonomy" id="416591"/>
    <lineage>
        <taxon>Bacteria</taxon>
        <taxon>Thermotogati</taxon>
        <taxon>Thermotogota</taxon>
        <taxon>Thermotogae</taxon>
        <taxon>Thermotogales</taxon>
        <taxon>Thermotogaceae</taxon>
        <taxon>Pseudothermotoga</taxon>
    </lineage>
</organism>
<evidence type="ECO:0008006" key="4">
    <source>
        <dbReference type="Google" id="ProtNLM"/>
    </source>
</evidence>
<sequence length="215" mass="24881">MGWITGKKEQEIIAKVMNHLDMISVELSELRKLVEKYLNHEIDEIDQCAEKVRYYEHQADIIRREAETSMYSGAFLPNFRGDLLGVIESVDKVANRAEYVADILELEHPVIPDVLSSQLMKLLDICIETYEALKIAIGDLFEDLEKVKEHVLLVEQKEHEADNVERCLIKQIYKLDISHGHKFELKELVQSIADISDRAEDCSDRVEVVSMKRRV</sequence>
<dbReference type="RefSeq" id="WP_012002121.1">
    <property type="nucleotide sequence ID" value="NC_009828.1"/>
</dbReference>
<proteinExistence type="inferred from homology"/>
<dbReference type="NCBIfam" id="TIGR00153">
    <property type="entry name" value="TIGR00153 family protein"/>
    <property type="match status" value="1"/>
</dbReference>
<dbReference type="eggNOG" id="COG1392">
    <property type="taxonomic scope" value="Bacteria"/>
</dbReference>